<protein>
    <recommendedName>
        <fullName evidence="2">G-patch domain-containing protein</fullName>
    </recommendedName>
</protein>
<dbReference type="InterPro" id="IPR025239">
    <property type="entry name" value="DUF4187"/>
</dbReference>
<sequence length="380" mass="41708">MSTRKRPPPNPLDPDSDSDTSSPPTSKKRPFQQKPPQTTTSSIPPPPPPPQAAAANDDDDEDDYMNMTIAEPSAPETFSQRKKRLQLEAETRARPKSKAELAALEKSNREAALAKSLLDTQTPNKGLLMMRKMGFTPGTALGAPTTTTTTTTAARLEPIPVTLKEDRTGIGHASAQRAKLASAASSSSITAAAAQLSPEDYRARVASEQEERRREAQMVAAQKLAEQFSCERSGGAVGERTVPLRSIPVLWRGLVKRREEAEREKRMRYDLLQSLDTPRLPGCARDCELDEVDKAALGITVPGLRRLGVGAGAVVEEDGGEEGEEVDEELEREEARAVGERVVGLCEYLRREYRYCFWCKCRYEDEAMEGCPGVEEDLHG</sequence>
<feature type="compositionally biased region" description="Basic and acidic residues" evidence="1">
    <location>
        <begin position="85"/>
        <end position="99"/>
    </location>
</feature>
<dbReference type="AlphaFoldDB" id="A0A3N4KLD2"/>
<keyword evidence="4" id="KW-1185">Reference proteome</keyword>
<name>A0A3N4KLD2_9PEZI</name>
<dbReference type="InterPro" id="IPR000467">
    <property type="entry name" value="G_patch_dom"/>
</dbReference>
<dbReference type="Pfam" id="PF13821">
    <property type="entry name" value="DUF4187"/>
    <property type="match status" value="1"/>
</dbReference>
<dbReference type="PANTHER" id="PTHR21032">
    <property type="entry name" value="G PATCH DOMAIN-CONTAINING PROTEIN 11"/>
    <property type="match status" value="1"/>
</dbReference>
<feature type="domain" description="G-patch" evidence="2">
    <location>
        <begin position="122"/>
        <end position="175"/>
    </location>
</feature>
<dbReference type="Pfam" id="PF01585">
    <property type="entry name" value="G-patch"/>
    <property type="match status" value="1"/>
</dbReference>
<dbReference type="SMART" id="SM01173">
    <property type="entry name" value="DUF4187"/>
    <property type="match status" value="1"/>
</dbReference>
<dbReference type="FunCoup" id="A0A3N4KLD2">
    <property type="interactions" value="232"/>
</dbReference>
<evidence type="ECO:0000313" key="3">
    <source>
        <dbReference type="EMBL" id="RPB10189.1"/>
    </source>
</evidence>
<proteinExistence type="predicted"/>
<feature type="compositionally biased region" description="Low complexity" evidence="1">
    <location>
        <begin position="32"/>
        <end position="42"/>
    </location>
</feature>
<organism evidence="3 4">
    <name type="scientific">Morchella conica CCBAS932</name>
    <dbReference type="NCBI Taxonomy" id="1392247"/>
    <lineage>
        <taxon>Eukaryota</taxon>
        <taxon>Fungi</taxon>
        <taxon>Dikarya</taxon>
        <taxon>Ascomycota</taxon>
        <taxon>Pezizomycotina</taxon>
        <taxon>Pezizomycetes</taxon>
        <taxon>Pezizales</taxon>
        <taxon>Morchellaceae</taxon>
        <taxon>Morchella</taxon>
    </lineage>
</organism>
<feature type="region of interest" description="Disordered" evidence="1">
    <location>
        <begin position="1"/>
        <end position="100"/>
    </location>
</feature>
<evidence type="ECO:0000313" key="4">
    <source>
        <dbReference type="Proteomes" id="UP000277580"/>
    </source>
</evidence>
<evidence type="ECO:0000259" key="2">
    <source>
        <dbReference type="PROSITE" id="PS50174"/>
    </source>
</evidence>
<dbReference type="PANTHER" id="PTHR21032:SF0">
    <property type="entry name" value="G PATCH DOMAIN-CONTAINING PROTEIN 11"/>
    <property type="match status" value="1"/>
</dbReference>
<gene>
    <name evidence="3" type="ORF">P167DRAFT_607479</name>
</gene>
<dbReference type="GO" id="GO:0000776">
    <property type="term" value="C:kinetochore"/>
    <property type="evidence" value="ECO:0007669"/>
    <property type="project" value="TreeGrafter"/>
</dbReference>
<dbReference type="EMBL" id="ML119145">
    <property type="protein sequence ID" value="RPB10189.1"/>
    <property type="molecule type" value="Genomic_DNA"/>
</dbReference>
<dbReference type="PROSITE" id="PS50174">
    <property type="entry name" value="G_PATCH"/>
    <property type="match status" value="1"/>
</dbReference>
<evidence type="ECO:0000256" key="1">
    <source>
        <dbReference type="SAM" id="MobiDB-lite"/>
    </source>
</evidence>
<dbReference type="SMART" id="SM00443">
    <property type="entry name" value="G_patch"/>
    <property type="match status" value="1"/>
</dbReference>
<dbReference type="InParanoid" id="A0A3N4KLD2"/>
<dbReference type="GO" id="GO:0003676">
    <property type="term" value="F:nucleic acid binding"/>
    <property type="evidence" value="ECO:0007669"/>
    <property type="project" value="InterPro"/>
</dbReference>
<dbReference type="Proteomes" id="UP000277580">
    <property type="component" value="Unassembled WGS sequence"/>
</dbReference>
<dbReference type="STRING" id="1392247.A0A3N4KLD2"/>
<accession>A0A3N4KLD2</accession>
<dbReference type="InterPro" id="IPR039249">
    <property type="entry name" value="GPATCH11"/>
</dbReference>
<reference evidence="3 4" key="1">
    <citation type="journal article" date="2018" name="Nat. Ecol. Evol.">
        <title>Pezizomycetes genomes reveal the molecular basis of ectomycorrhizal truffle lifestyle.</title>
        <authorList>
            <person name="Murat C."/>
            <person name="Payen T."/>
            <person name="Noel B."/>
            <person name="Kuo A."/>
            <person name="Morin E."/>
            <person name="Chen J."/>
            <person name="Kohler A."/>
            <person name="Krizsan K."/>
            <person name="Balestrini R."/>
            <person name="Da Silva C."/>
            <person name="Montanini B."/>
            <person name="Hainaut M."/>
            <person name="Levati E."/>
            <person name="Barry K.W."/>
            <person name="Belfiori B."/>
            <person name="Cichocki N."/>
            <person name="Clum A."/>
            <person name="Dockter R.B."/>
            <person name="Fauchery L."/>
            <person name="Guy J."/>
            <person name="Iotti M."/>
            <person name="Le Tacon F."/>
            <person name="Lindquist E.A."/>
            <person name="Lipzen A."/>
            <person name="Malagnac F."/>
            <person name="Mello A."/>
            <person name="Molinier V."/>
            <person name="Miyauchi S."/>
            <person name="Poulain J."/>
            <person name="Riccioni C."/>
            <person name="Rubini A."/>
            <person name="Sitrit Y."/>
            <person name="Splivallo R."/>
            <person name="Traeger S."/>
            <person name="Wang M."/>
            <person name="Zifcakova L."/>
            <person name="Wipf D."/>
            <person name="Zambonelli A."/>
            <person name="Paolocci F."/>
            <person name="Nowrousian M."/>
            <person name="Ottonello S."/>
            <person name="Baldrian P."/>
            <person name="Spatafora J.W."/>
            <person name="Henrissat B."/>
            <person name="Nagy L.G."/>
            <person name="Aury J.M."/>
            <person name="Wincker P."/>
            <person name="Grigoriev I.V."/>
            <person name="Bonfante P."/>
            <person name="Martin F.M."/>
        </authorList>
    </citation>
    <scope>NUCLEOTIDE SEQUENCE [LARGE SCALE GENOMIC DNA]</scope>
    <source>
        <strain evidence="3 4">CCBAS932</strain>
    </source>
</reference>
<dbReference type="OrthoDB" id="786951at2759"/>